<dbReference type="Proteomes" id="UP000292639">
    <property type="component" value="Unassembled WGS sequence"/>
</dbReference>
<feature type="transmembrane region" description="Helical" evidence="6">
    <location>
        <begin position="77"/>
        <end position="96"/>
    </location>
</feature>
<feature type="transmembrane region" description="Helical" evidence="6">
    <location>
        <begin position="50"/>
        <end position="70"/>
    </location>
</feature>
<reference evidence="7 8" key="1">
    <citation type="submission" date="2018-06" db="EMBL/GenBank/DDBJ databases">
        <title>Three novel Pseudomonas species isolated from symptomatic oak.</title>
        <authorList>
            <person name="Bueno-Gonzalez V."/>
            <person name="Brady C."/>
        </authorList>
    </citation>
    <scope>NUCLEOTIDE SEQUENCE [LARGE SCALE GENOMIC DNA]</scope>
    <source>
        <strain evidence="7 8">P17C</strain>
    </source>
</reference>
<sequence length="356" mass="38361">MSKPSSLHGLPAPFEHAPLVIRQRRLPWALLALLAFSYLLVPALGNDYWLNAILIPFLVLSLAGLGLNLLTGYTGQTSVGAAGFMAVGAFASYALLLRVPWLPLPLALLGGGAISALVGLLFGLPSSRIKGFYLMVTTLAAQFFLEWVFTKFPWFYNHASSGTISAPRLELFGQNLGSPVGRYLLTLSCVALLTWVALNLVRSRIGRNWMAIRDMDTAAAVVGIPVVGYKRLAFAVSSFYLGIAGALWVFAYLGTASAGSFDINRSFQILFIIIIGGMGSIAGNFIGAAFISLLPILLSYGGQTLLGGSVDAGQLQNLQKIIFGALIILFLIKEPEGLVRLLANLGERLRRWPLRF</sequence>
<accession>A0A4Q9REK7</accession>
<evidence type="ECO:0000256" key="6">
    <source>
        <dbReference type="SAM" id="Phobius"/>
    </source>
</evidence>
<evidence type="ECO:0000256" key="3">
    <source>
        <dbReference type="ARBA" id="ARBA00022692"/>
    </source>
</evidence>
<feature type="transmembrane region" description="Helical" evidence="6">
    <location>
        <begin position="180"/>
        <end position="198"/>
    </location>
</feature>
<dbReference type="RefSeq" id="WP_131183698.1">
    <property type="nucleotide sequence ID" value="NZ_QJUO01000006.1"/>
</dbReference>
<evidence type="ECO:0000256" key="2">
    <source>
        <dbReference type="ARBA" id="ARBA00022475"/>
    </source>
</evidence>
<dbReference type="CDD" id="cd06581">
    <property type="entry name" value="TM_PBP1_LivM_like"/>
    <property type="match status" value="1"/>
</dbReference>
<name>A0A4Q9REK7_9GAMM</name>
<organism evidence="7 8">
    <name type="scientific">Stutzerimonas kirkiae</name>
    <dbReference type="NCBI Taxonomy" id="2211392"/>
    <lineage>
        <taxon>Bacteria</taxon>
        <taxon>Pseudomonadati</taxon>
        <taxon>Pseudomonadota</taxon>
        <taxon>Gammaproteobacteria</taxon>
        <taxon>Pseudomonadales</taxon>
        <taxon>Pseudomonadaceae</taxon>
        <taxon>Stutzerimonas</taxon>
    </lineage>
</organism>
<dbReference type="GO" id="GO:0015658">
    <property type="term" value="F:branched-chain amino acid transmembrane transporter activity"/>
    <property type="evidence" value="ECO:0007669"/>
    <property type="project" value="InterPro"/>
</dbReference>
<keyword evidence="4 6" id="KW-1133">Transmembrane helix</keyword>
<dbReference type="InterPro" id="IPR001851">
    <property type="entry name" value="ABC_transp_permease"/>
</dbReference>
<keyword evidence="8" id="KW-1185">Reference proteome</keyword>
<dbReference type="PANTHER" id="PTHR30482">
    <property type="entry name" value="HIGH-AFFINITY BRANCHED-CHAIN AMINO ACID TRANSPORT SYSTEM PERMEASE"/>
    <property type="match status" value="1"/>
</dbReference>
<protein>
    <submittedName>
        <fullName evidence="7">Branched-chain amino acid ABC transporter permease</fullName>
    </submittedName>
</protein>
<keyword evidence="2" id="KW-1003">Cell membrane</keyword>
<evidence type="ECO:0000256" key="1">
    <source>
        <dbReference type="ARBA" id="ARBA00004429"/>
    </source>
</evidence>
<keyword evidence="3 6" id="KW-0812">Transmembrane</keyword>
<feature type="transmembrane region" description="Helical" evidence="6">
    <location>
        <begin position="131"/>
        <end position="149"/>
    </location>
</feature>
<feature type="transmembrane region" description="Helical" evidence="6">
    <location>
        <begin position="26"/>
        <end position="44"/>
    </location>
</feature>
<evidence type="ECO:0000256" key="4">
    <source>
        <dbReference type="ARBA" id="ARBA00022989"/>
    </source>
</evidence>
<proteinExistence type="predicted"/>
<dbReference type="PANTHER" id="PTHR30482:SF5">
    <property type="entry name" value="ABC TRANSPORTER PERMEASE PROTEIN"/>
    <property type="match status" value="1"/>
</dbReference>
<evidence type="ECO:0000313" key="8">
    <source>
        <dbReference type="Proteomes" id="UP000292639"/>
    </source>
</evidence>
<dbReference type="InterPro" id="IPR043428">
    <property type="entry name" value="LivM-like"/>
</dbReference>
<dbReference type="EMBL" id="QJUP01000004">
    <property type="protein sequence ID" value="TBU98610.1"/>
    <property type="molecule type" value="Genomic_DNA"/>
</dbReference>
<gene>
    <name evidence="7" type="ORF">DNJ96_05060</name>
</gene>
<feature type="transmembrane region" description="Helical" evidence="6">
    <location>
        <begin position="234"/>
        <end position="255"/>
    </location>
</feature>
<evidence type="ECO:0000313" key="7">
    <source>
        <dbReference type="EMBL" id="TBU98610.1"/>
    </source>
</evidence>
<feature type="transmembrane region" description="Helical" evidence="6">
    <location>
        <begin position="102"/>
        <end position="124"/>
    </location>
</feature>
<feature type="transmembrane region" description="Helical" evidence="6">
    <location>
        <begin position="267"/>
        <end position="294"/>
    </location>
</feature>
<comment type="caution">
    <text evidence="7">The sequence shown here is derived from an EMBL/GenBank/DDBJ whole genome shotgun (WGS) entry which is preliminary data.</text>
</comment>
<evidence type="ECO:0000256" key="5">
    <source>
        <dbReference type="ARBA" id="ARBA00023136"/>
    </source>
</evidence>
<comment type="subcellular location">
    <subcellularLocation>
        <location evidence="1">Cell inner membrane</location>
        <topology evidence="1">Multi-pass membrane protein</topology>
    </subcellularLocation>
</comment>
<dbReference type="Pfam" id="PF02653">
    <property type="entry name" value="BPD_transp_2"/>
    <property type="match status" value="1"/>
</dbReference>
<dbReference type="AlphaFoldDB" id="A0A4Q9REK7"/>
<dbReference type="GO" id="GO:0005886">
    <property type="term" value="C:plasma membrane"/>
    <property type="evidence" value="ECO:0007669"/>
    <property type="project" value="UniProtKB-SubCell"/>
</dbReference>
<keyword evidence="5 6" id="KW-0472">Membrane</keyword>